<dbReference type="InterPro" id="IPR036388">
    <property type="entry name" value="WH-like_DNA-bd_sf"/>
</dbReference>
<dbReference type="eggNOG" id="COG1595">
    <property type="taxonomic scope" value="Bacteria"/>
</dbReference>
<keyword evidence="8" id="KW-1185">Reference proteome</keyword>
<proteinExistence type="inferred from homology"/>
<dbReference type="Pfam" id="PF08281">
    <property type="entry name" value="Sigma70_r4_2"/>
    <property type="match status" value="1"/>
</dbReference>
<dbReference type="NCBIfam" id="TIGR02985">
    <property type="entry name" value="Sig70_bacteroi1"/>
    <property type="match status" value="1"/>
</dbReference>
<comment type="similarity">
    <text evidence="1">Belongs to the sigma-70 factor family. ECF subfamily.</text>
</comment>
<evidence type="ECO:0000259" key="5">
    <source>
        <dbReference type="Pfam" id="PF04542"/>
    </source>
</evidence>
<dbReference type="InterPro" id="IPR013249">
    <property type="entry name" value="RNA_pol_sigma70_r4_t2"/>
</dbReference>
<dbReference type="InterPro" id="IPR014327">
    <property type="entry name" value="RNA_pol_sigma70_bacteroid"/>
</dbReference>
<dbReference type="OrthoDB" id="665981at2"/>
<dbReference type="Pfam" id="PF04542">
    <property type="entry name" value="Sigma70_r2"/>
    <property type="match status" value="1"/>
</dbReference>
<dbReference type="InterPro" id="IPR039425">
    <property type="entry name" value="RNA_pol_sigma-70-like"/>
</dbReference>
<dbReference type="InterPro" id="IPR014284">
    <property type="entry name" value="RNA_pol_sigma-70_dom"/>
</dbReference>
<gene>
    <name evidence="7" type="ORF">JoomaDRAFT_0357</name>
</gene>
<feature type="domain" description="RNA polymerase sigma-70 region 2" evidence="5">
    <location>
        <begin position="27"/>
        <end position="90"/>
    </location>
</feature>
<evidence type="ECO:0000256" key="1">
    <source>
        <dbReference type="ARBA" id="ARBA00010641"/>
    </source>
</evidence>
<dbReference type="RefSeq" id="WP_008616295.1">
    <property type="nucleotide sequence ID" value="NZ_JH651380.1"/>
</dbReference>
<keyword evidence="4" id="KW-0804">Transcription</keyword>
<evidence type="ECO:0000259" key="6">
    <source>
        <dbReference type="Pfam" id="PF08281"/>
    </source>
</evidence>
<dbReference type="Proteomes" id="UP000004690">
    <property type="component" value="Unassembled WGS sequence"/>
</dbReference>
<evidence type="ECO:0000313" key="8">
    <source>
        <dbReference type="Proteomes" id="UP000004690"/>
    </source>
</evidence>
<evidence type="ECO:0000256" key="3">
    <source>
        <dbReference type="ARBA" id="ARBA00023082"/>
    </source>
</evidence>
<accession>I3C1C1</accession>
<feature type="domain" description="RNA polymerase sigma factor 70 region 4 type 2" evidence="6">
    <location>
        <begin position="120"/>
        <end position="171"/>
    </location>
</feature>
<dbReference type="PANTHER" id="PTHR43133">
    <property type="entry name" value="RNA POLYMERASE ECF-TYPE SIGMA FACTO"/>
    <property type="match status" value="1"/>
</dbReference>
<dbReference type="GO" id="GO:0003677">
    <property type="term" value="F:DNA binding"/>
    <property type="evidence" value="ECO:0007669"/>
    <property type="project" value="InterPro"/>
</dbReference>
<dbReference type="SUPFAM" id="SSF88946">
    <property type="entry name" value="Sigma2 domain of RNA polymerase sigma factors"/>
    <property type="match status" value="1"/>
</dbReference>
<dbReference type="HOGENOM" id="CLU_047691_4_1_10"/>
<dbReference type="CDD" id="cd06171">
    <property type="entry name" value="Sigma70_r4"/>
    <property type="match status" value="1"/>
</dbReference>
<sequence>MTPSDKNFLLIKSLEQRDERALKQLYDVYWKKMYLYALKVLNHQQLCEDILQDIFISIWEKAPTAKIKNIESYLFRALKYKIANALRDEKYTQINNEHLNFLPSEDYVKNAIEYKDLETQVHKTIQTLPEKCKNVFYLSRIEEYTNHEIAEELNISVRTVETHISKALKHLRVHISYLLIIAFFFNA</sequence>
<evidence type="ECO:0000256" key="4">
    <source>
        <dbReference type="ARBA" id="ARBA00023163"/>
    </source>
</evidence>
<protein>
    <submittedName>
        <fullName evidence="7">RNA polymerase sigma-70 factor, expansion family 1</fullName>
    </submittedName>
</protein>
<evidence type="ECO:0000256" key="2">
    <source>
        <dbReference type="ARBA" id="ARBA00023015"/>
    </source>
</evidence>
<dbReference type="InterPro" id="IPR013324">
    <property type="entry name" value="RNA_pol_sigma_r3/r4-like"/>
</dbReference>
<evidence type="ECO:0000313" key="7">
    <source>
        <dbReference type="EMBL" id="EIJ37414.1"/>
    </source>
</evidence>
<reference evidence="7 8" key="1">
    <citation type="submission" date="2012-02" db="EMBL/GenBank/DDBJ databases">
        <title>Improved High-Quality Draft genome of Joostella marina DSM 19592.</title>
        <authorList>
            <consortium name="US DOE Joint Genome Institute (JGI-PGF)"/>
            <person name="Lucas S."/>
            <person name="Copeland A."/>
            <person name="Lapidus A."/>
            <person name="Bruce D."/>
            <person name="Goodwin L."/>
            <person name="Pitluck S."/>
            <person name="Peters L."/>
            <person name="Chertkov O."/>
            <person name="Ovchinnikova G."/>
            <person name="Kyrpides N."/>
            <person name="Mavromatis K."/>
            <person name="Detter J.C."/>
            <person name="Han C."/>
            <person name="Land M."/>
            <person name="Hauser L."/>
            <person name="Markowitz V."/>
            <person name="Cheng J.-F."/>
            <person name="Hugenholtz P."/>
            <person name="Woyke T."/>
            <person name="Wu D."/>
            <person name="Tindall B."/>
            <person name="Brambilla E."/>
            <person name="Klenk H.-P."/>
            <person name="Eisen J.A."/>
        </authorList>
    </citation>
    <scope>NUCLEOTIDE SEQUENCE [LARGE SCALE GENOMIC DNA]</scope>
    <source>
        <strain evidence="7 8">DSM 19592</strain>
    </source>
</reference>
<dbReference type="PANTHER" id="PTHR43133:SF46">
    <property type="entry name" value="RNA POLYMERASE SIGMA-70 FACTOR ECF SUBFAMILY"/>
    <property type="match status" value="1"/>
</dbReference>
<dbReference type="SUPFAM" id="SSF88659">
    <property type="entry name" value="Sigma3 and sigma4 domains of RNA polymerase sigma factors"/>
    <property type="match status" value="1"/>
</dbReference>
<dbReference type="Gene3D" id="1.10.10.10">
    <property type="entry name" value="Winged helix-like DNA-binding domain superfamily/Winged helix DNA-binding domain"/>
    <property type="match status" value="1"/>
</dbReference>
<dbReference type="STRING" id="926559.JoomaDRAFT_0357"/>
<dbReference type="NCBIfam" id="TIGR02937">
    <property type="entry name" value="sigma70-ECF"/>
    <property type="match status" value="1"/>
</dbReference>
<keyword evidence="2" id="KW-0805">Transcription regulation</keyword>
<dbReference type="InterPro" id="IPR007627">
    <property type="entry name" value="RNA_pol_sigma70_r2"/>
</dbReference>
<organism evidence="7 8">
    <name type="scientific">Galbibacter orientalis DSM 19592</name>
    <dbReference type="NCBI Taxonomy" id="926559"/>
    <lineage>
        <taxon>Bacteria</taxon>
        <taxon>Pseudomonadati</taxon>
        <taxon>Bacteroidota</taxon>
        <taxon>Flavobacteriia</taxon>
        <taxon>Flavobacteriales</taxon>
        <taxon>Flavobacteriaceae</taxon>
        <taxon>Galbibacter</taxon>
    </lineage>
</organism>
<name>I3C1C1_9FLAO</name>
<dbReference type="Gene3D" id="1.10.1740.10">
    <property type="match status" value="1"/>
</dbReference>
<dbReference type="GO" id="GO:0006352">
    <property type="term" value="P:DNA-templated transcription initiation"/>
    <property type="evidence" value="ECO:0007669"/>
    <property type="project" value="InterPro"/>
</dbReference>
<dbReference type="GO" id="GO:0016987">
    <property type="term" value="F:sigma factor activity"/>
    <property type="evidence" value="ECO:0007669"/>
    <property type="project" value="UniProtKB-KW"/>
</dbReference>
<dbReference type="EMBL" id="JH651380">
    <property type="protein sequence ID" value="EIJ37414.1"/>
    <property type="molecule type" value="Genomic_DNA"/>
</dbReference>
<dbReference type="InterPro" id="IPR013325">
    <property type="entry name" value="RNA_pol_sigma_r2"/>
</dbReference>
<keyword evidence="3" id="KW-0731">Sigma factor</keyword>
<dbReference type="AlphaFoldDB" id="I3C1C1"/>